<organism evidence="2">
    <name type="scientific">Oryza meridionalis</name>
    <dbReference type="NCBI Taxonomy" id="40149"/>
    <lineage>
        <taxon>Eukaryota</taxon>
        <taxon>Viridiplantae</taxon>
        <taxon>Streptophyta</taxon>
        <taxon>Embryophyta</taxon>
        <taxon>Tracheophyta</taxon>
        <taxon>Spermatophyta</taxon>
        <taxon>Magnoliopsida</taxon>
        <taxon>Liliopsida</taxon>
        <taxon>Poales</taxon>
        <taxon>Poaceae</taxon>
        <taxon>BOP clade</taxon>
        <taxon>Oryzoideae</taxon>
        <taxon>Oryzeae</taxon>
        <taxon>Oryzinae</taxon>
        <taxon>Oryza</taxon>
    </lineage>
</organism>
<proteinExistence type="predicted"/>
<evidence type="ECO:0000313" key="3">
    <source>
        <dbReference type="Proteomes" id="UP000008021"/>
    </source>
</evidence>
<evidence type="ECO:0000313" key="2">
    <source>
        <dbReference type="EnsemblPlants" id="OMERI07G19500.1"/>
    </source>
</evidence>
<dbReference type="Proteomes" id="UP000008021">
    <property type="component" value="Chromosome 7"/>
</dbReference>
<keyword evidence="1" id="KW-0732">Signal</keyword>
<dbReference type="Gramene" id="OMERI07G19500.1">
    <property type="protein sequence ID" value="OMERI07G19500.1"/>
    <property type="gene ID" value="OMERI07G19500"/>
</dbReference>
<accession>A0A0E0EES2</accession>
<protein>
    <submittedName>
        <fullName evidence="2">Uncharacterized protein</fullName>
    </submittedName>
</protein>
<feature type="chain" id="PRO_5002358288" evidence="1">
    <location>
        <begin position="22"/>
        <end position="207"/>
    </location>
</feature>
<reference evidence="2" key="2">
    <citation type="submission" date="2018-05" db="EMBL/GenBank/DDBJ databases">
        <title>OmerRS3 (Oryza meridionalis Reference Sequence Version 3).</title>
        <authorList>
            <person name="Zhang J."/>
            <person name="Kudrna D."/>
            <person name="Lee S."/>
            <person name="Talag J."/>
            <person name="Welchert J."/>
            <person name="Wing R.A."/>
        </authorList>
    </citation>
    <scope>NUCLEOTIDE SEQUENCE [LARGE SCALE GENOMIC DNA]</scope>
    <source>
        <strain evidence="2">cv. OR44</strain>
    </source>
</reference>
<dbReference type="HOGENOM" id="CLU_1328217_0_0_1"/>
<feature type="signal peptide" evidence="1">
    <location>
        <begin position="1"/>
        <end position="21"/>
    </location>
</feature>
<evidence type="ECO:0000256" key="1">
    <source>
        <dbReference type="SAM" id="SignalP"/>
    </source>
</evidence>
<dbReference type="EnsemblPlants" id="OMERI07G19500.1">
    <property type="protein sequence ID" value="OMERI07G19500.1"/>
    <property type="gene ID" value="OMERI07G19500"/>
</dbReference>
<keyword evidence="3" id="KW-1185">Reference proteome</keyword>
<reference evidence="2" key="1">
    <citation type="submission" date="2015-04" db="UniProtKB">
        <authorList>
            <consortium name="EnsemblPlants"/>
        </authorList>
    </citation>
    <scope>IDENTIFICATION</scope>
</reference>
<dbReference type="AlphaFoldDB" id="A0A0E0EES2"/>
<sequence>MAMALVLVLEQVGSRLVPVEAAQLPPGAHHQLAVGGGSSRRAAAICCAGAGPRHRGGWSAAAMEVALGVARAGGEGMGVRVPDHGDDDALKAFVHDFKENFRPMTMKEMEDAGMKFSEDKALVAKDIIKAEILLRDCGGGYIREDVLVDAIAATSAAGQVLRPVPSYDNPAGTAVYQPSMASTRPGWHTSVLRSTMSLPIWRPCMRP</sequence>
<name>A0A0E0EES2_9ORYZ</name>